<evidence type="ECO:0000313" key="1">
    <source>
        <dbReference type="EMBL" id="KAG5579636.1"/>
    </source>
</evidence>
<keyword evidence="2" id="KW-1185">Reference proteome</keyword>
<proteinExistence type="predicted"/>
<dbReference type="AlphaFoldDB" id="A0A9J5WX32"/>
<sequence>MPQMNIDPNTIEHNLVQLIQQTYSEKETATNAKYYINQGTHQRPVSDWTYPLSMNSVISATMKQPSHPFSQYLSIAELQHEISARKKMAQINIPRVCPFCPALILGERKGLSAQQISVPHAIVMARNLKLIVTTPTLQCDGTNLEYLSMYERDFMGNAKSLSGFTEMLEQGRRWIESVPEISLLHQEVTTDIWSMFFSLFRVAWVMPSNVKEAYECWCSWRIGKSIMNI</sequence>
<gene>
    <name evidence="1" type="ORF">H5410_050263</name>
</gene>
<reference evidence="1 2" key="1">
    <citation type="submission" date="2020-09" db="EMBL/GenBank/DDBJ databases">
        <title>De no assembly of potato wild relative species, Solanum commersonii.</title>
        <authorList>
            <person name="Cho K."/>
        </authorList>
    </citation>
    <scope>NUCLEOTIDE SEQUENCE [LARGE SCALE GENOMIC DNA]</scope>
    <source>
        <strain evidence="1">LZ3.2</strain>
        <tissue evidence="1">Leaf</tissue>
    </source>
</reference>
<evidence type="ECO:0000313" key="2">
    <source>
        <dbReference type="Proteomes" id="UP000824120"/>
    </source>
</evidence>
<dbReference type="OrthoDB" id="264354at2759"/>
<comment type="caution">
    <text evidence="1">The sequence shown here is derived from an EMBL/GenBank/DDBJ whole genome shotgun (WGS) entry which is preliminary data.</text>
</comment>
<dbReference type="EMBL" id="JACXVP010000010">
    <property type="protein sequence ID" value="KAG5579636.1"/>
    <property type="molecule type" value="Genomic_DNA"/>
</dbReference>
<organism evidence="1 2">
    <name type="scientific">Solanum commersonii</name>
    <name type="common">Commerson's wild potato</name>
    <name type="synonym">Commerson's nightshade</name>
    <dbReference type="NCBI Taxonomy" id="4109"/>
    <lineage>
        <taxon>Eukaryota</taxon>
        <taxon>Viridiplantae</taxon>
        <taxon>Streptophyta</taxon>
        <taxon>Embryophyta</taxon>
        <taxon>Tracheophyta</taxon>
        <taxon>Spermatophyta</taxon>
        <taxon>Magnoliopsida</taxon>
        <taxon>eudicotyledons</taxon>
        <taxon>Gunneridae</taxon>
        <taxon>Pentapetalae</taxon>
        <taxon>asterids</taxon>
        <taxon>lamiids</taxon>
        <taxon>Solanales</taxon>
        <taxon>Solanaceae</taxon>
        <taxon>Solanoideae</taxon>
        <taxon>Solaneae</taxon>
        <taxon>Solanum</taxon>
    </lineage>
</organism>
<accession>A0A9J5WX32</accession>
<protein>
    <submittedName>
        <fullName evidence="1">Uncharacterized protein</fullName>
    </submittedName>
</protein>
<name>A0A9J5WX32_SOLCO</name>
<dbReference type="Proteomes" id="UP000824120">
    <property type="component" value="Chromosome 10"/>
</dbReference>